<protein>
    <recommendedName>
        <fullName evidence="6">Peptidoglycan glycosyltransferase RodA</fullName>
        <shortName evidence="6">PGT</shortName>
        <ecNumber evidence="6">2.4.99.28</ecNumber>
    </recommendedName>
    <alternativeName>
        <fullName evidence="6">Cell elongation protein RodA</fullName>
    </alternativeName>
    <alternativeName>
        <fullName evidence="6">Cell wall polymerase</fullName>
    </alternativeName>
    <alternativeName>
        <fullName evidence="6">Peptidoglycan polymerase</fullName>
        <shortName evidence="6">PG polymerase</shortName>
    </alternativeName>
</protein>
<evidence type="ECO:0000313" key="7">
    <source>
        <dbReference type="EMBL" id="SMP41323.1"/>
    </source>
</evidence>
<dbReference type="GO" id="GO:0008955">
    <property type="term" value="F:peptidoglycan glycosyltransferase activity"/>
    <property type="evidence" value="ECO:0007669"/>
    <property type="project" value="UniProtKB-UniRule"/>
</dbReference>
<dbReference type="GO" id="GO:0005886">
    <property type="term" value="C:plasma membrane"/>
    <property type="evidence" value="ECO:0007669"/>
    <property type="project" value="UniProtKB-SubCell"/>
</dbReference>
<evidence type="ECO:0000256" key="4">
    <source>
        <dbReference type="ARBA" id="ARBA00022989"/>
    </source>
</evidence>
<dbReference type="GO" id="GO:0071555">
    <property type="term" value="P:cell wall organization"/>
    <property type="evidence" value="ECO:0007669"/>
    <property type="project" value="UniProtKB-KW"/>
</dbReference>
<comment type="caution">
    <text evidence="7">The sequence shown here is derived from an EMBL/GenBank/DDBJ whole genome shotgun (WGS) entry which is preliminary data.</text>
</comment>
<evidence type="ECO:0000256" key="1">
    <source>
        <dbReference type="ARBA" id="ARBA00004141"/>
    </source>
</evidence>
<feature type="transmembrane region" description="Helical" evidence="6">
    <location>
        <begin position="52"/>
        <end position="70"/>
    </location>
</feature>
<dbReference type="EC" id="2.4.99.28" evidence="6"/>
<comment type="catalytic activity">
    <reaction evidence="6">
        <text>[GlcNAc-(1-&gt;4)-Mur2Ac(oyl-L-Ala-gamma-D-Glu-L-Lys-D-Ala-D-Ala)](n)-di-trans,octa-cis-undecaprenyl diphosphate + beta-D-GlcNAc-(1-&gt;4)-Mur2Ac(oyl-L-Ala-gamma-D-Glu-L-Lys-D-Ala-D-Ala)-di-trans,octa-cis-undecaprenyl diphosphate = [GlcNAc-(1-&gt;4)-Mur2Ac(oyl-L-Ala-gamma-D-Glu-L-Lys-D-Ala-D-Ala)](n+1)-di-trans,octa-cis-undecaprenyl diphosphate + di-trans,octa-cis-undecaprenyl diphosphate + H(+)</text>
        <dbReference type="Rhea" id="RHEA:23708"/>
        <dbReference type="Rhea" id="RHEA-COMP:9602"/>
        <dbReference type="Rhea" id="RHEA-COMP:9603"/>
        <dbReference type="ChEBI" id="CHEBI:15378"/>
        <dbReference type="ChEBI" id="CHEBI:58405"/>
        <dbReference type="ChEBI" id="CHEBI:60033"/>
        <dbReference type="ChEBI" id="CHEBI:78435"/>
        <dbReference type="EC" id="2.4.99.28"/>
    </reaction>
</comment>
<dbReference type="PANTHER" id="PTHR30474">
    <property type="entry name" value="CELL CYCLE PROTEIN"/>
    <property type="match status" value="1"/>
</dbReference>
<evidence type="ECO:0000256" key="3">
    <source>
        <dbReference type="ARBA" id="ARBA00022960"/>
    </source>
</evidence>
<comment type="function">
    <text evidence="6">Peptidoglycan polymerase that is essential for cell wall elongation.</text>
</comment>
<feature type="transmembrane region" description="Helical" evidence="6">
    <location>
        <begin position="186"/>
        <end position="204"/>
    </location>
</feature>
<keyword evidence="6" id="KW-0328">Glycosyltransferase</keyword>
<dbReference type="GO" id="GO:0008360">
    <property type="term" value="P:regulation of cell shape"/>
    <property type="evidence" value="ECO:0007669"/>
    <property type="project" value="UniProtKB-KW"/>
</dbReference>
<dbReference type="HAMAP" id="MF_02079">
    <property type="entry name" value="PGT_RodA"/>
    <property type="match status" value="1"/>
</dbReference>
<dbReference type="InterPro" id="IPR011923">
    <property type="entry name" value="RodA/MrdB"/>
</dbReference>
<dbReference type="Proteomes" id="UP001158066">
    <property type="component" value="Unassembled WGS sequence"/>
</dbReference>
<keyword evidence="4 6" id="KW-1133">Transmembrane helix</keyword>
<keyword evidence="6" id="KW-0573">Peptidoglycan synthesis</keyword>
<keyword evidence="6" id="KW-1003">Cell membrane</keyword>
<comment type="similarity">
    <text evidence="6">Belongs to the SEDS family. MrdB/RodA subfamily.</text>
</comment>
<comment type="pathway">
    <text evidence="6">Cell wall biogenesis; peptidoglycan biosynthesis.</text>
</comment>
<keyword evidence="2 6" id="KW-0812">Transmembrane</keyword>
<dbReference type="NCBIfam" id="TIGR02210">
    <property type="entry name" value="rodA_shape"/>
    <property type="match status" value="1"/>
</dbReference>
<keyword evidence="6" id="KW-0961">Cell wall biogenesis/degradation</keyword>
<keyword evidence="8" id="KW-1185">Reference proteome</keyword>
<keyword evidence="5 6" id="KW-0472">Membrane</keyword>
<gene>
    <name evidence="6" type="primary">rodA</name>
    <name evidence="7" type="ORF">SAMN06296020_101492</name>
</gene>
<dbReference type="GO" id="GO:0015648">
    <property type="term" value="F:lipid-linked peptidoglycan transporter activity"/>
    <property type="evidence" value="ECO:0007669"/>
    <property type="project" value="TreeGrafter"/>
</dbReference>
<reference evidence="7" key="1">
    <citation type="submission" date="2017-05" db="EMBL/GenBank/DDBJ databases">
        <authorList>
            <person name="Varghese N."/>
            <person name="Submissions S."/>
        </authorList>
    </citation>
    <scope>NUCLEOTIDE SEQUENCE</scope>
    <source>
        <strain evidence="7">Su22</strain>
    </source>
</reference>
<dbReference type="PANTHER" id="PTHR30474:SF1">
    <property type="entry name" value="PEPTIDOGLYCAN GLYCOSYLTRANSFERASE MRDB"/>
    <property type="match status" value="1"/>
</dbReference>
<dbReference type="GO" id="GO:0032153">
    <property type="term" value="C:cell division site"/>
    <property type="evidence" value="ECO:0007669"/>
    <property type="project" value="TreeGrafter"/>
</dbReference>
<feature type="transmembrane region" description="Helical" evidence="6">
    <location>
        <begin position="305"/>
        <end position="327"/>
    </location>
</feature>
<dbReference type="AlphaFoldDB" id="A0AA45WTA7"/>
<name>A0AA45WTA7_9CLOT</name>
<feature type="transmembrane region" description="Helical" evidence="6">
    <location>
        <begin position="339"/>
        <end position="360"/>
    </location>
</feature>
<proteinExistence type="inferred from homology"/>
<evidence type="ECO:0000256" key="6">
    <source>
        <dbReference type="HAMAP-Rule" id="MF_02079"/>
    </source>
</evidence>
<dbReference type="GO" id="GO:0051301">
    <property type="term" value="P:cell division"/>
    <property type="evidence" value="ECO:0007669"/>
    <property type="project" value="InterPro"/>
</dbReference>
<accession>A0AA45WTA7</accession>
<feature type="transmembrane region" description="Helical" evidence="6">
    <location>
        <begin position="273"/>
        <end position="293"/>
    </location>
</feature>
<dbReference type="EMBL" id="FXUF01000001">
    <property type="protein sequence ID" value="SMP41323.1"/>
    <property type="molecule type" value="Genomic_DNA"/>
</dbReference>
<evidence type="ECO:0000256" key="2">
    <source>
        <dbReference type="ARBA" id="ARBA00022692"/>
    </source>
</evidence>
<dbReference type="Pfam" id="PF01098">
    <property type="entry name" value="FTSW_RODA_SPOVE"/>
    <property type="match status" value="1"/>
</dbReference>
<evidence type="ECO:0000313" key="8">
    <source>
        <dbReference type="Proteomes" id="UP001158066"/>
    </source>
</evidence>
<sequence length="369" mass="40566">MKPDMKLVKKIDFGLIILVLLLCTYGMVAISSATLNHRLGSAAFIKSQLRSILVGLAAMAVTITINYKTLKRLATPIYVVSNLLLVLVLVAGTGAEDWGANRWIRIGGYGFQPADFVKIGLIICLAKIADDHRDFLDSPGVLIKIGLFMALPMGLIMMQPDLGTTVIILAFTVGILFMAGLQYRYLFGAMGMGLISLPVFWHFLEGYQKTRILIFLNPEMDPMGDGYQIIQSKRAVGAGMMRGQGLYKGTQSQYGFLPERHTDFIFSVIAEELGFIGAAVLLLLFFVLLVKCIQIAVNAKDHFGMYLVIGVVFMLAFHIIINVGMTIGLFPVTGKPLPFISHGGTFMLTNFIAIGLVLNVNMRRDVINF</sequence>
<keyword evidence="3 6" id="KW-0133">Cell shape</keyword>
<dbReference type="GO" id="GO:0009252">
    <property type="term" value="P:peptidoglycan biosynthetic process"/>
    <property type="evidence" value="ECO:0007669"/>
    <property type="project" value="UniProtKB-UniRule"/>
</dbReference>
<feature type="transmembrane region" description="Helical" evidence="6">
    <location>
        <begin position="164"/>
        <end position="181"/>
    </location>
</feature>
<keyword evidence="6" id="KW-0808">Transferase</keyword>
<evidence type="ECO:0000256" key="5">
    <source>
        <dbReference type="ARBA" id="ARBA00023136"/>
    </source>
</evidence>
<organism evidence="7 8">
    <name type="scientific">Anoxynatronum buryatiense</name>
    <dbReference type="NCBI Taxonomy" id="489973"/>
    <lineage>
        <taxon>Bacteria</taxon>
        <taxon>Bacillati</taxon>
        <taxon>Bacillota</taxon>
        <taxon>Clostridia</taxon>
        <taxon>Eubacteriales</taxon>
        <taxon>Clostridiaceae</taxon>
        <taxon>Anoxynatronum</taxon>
    </lineage>
</organism>
<comment type="subcellular location">
    <subcellularLocation>
        <location evidence="6">Cell membrane</location>
        <topology evidence="6">Multi-pass membrane protein</topology>
    </subcellularLocation>
    <subcellularLocation>
        <location evidence="1">Membrane</location>
        <topology evidence="1">Multi-pass membrane protein</topology>
    </subcellularLocation>
</comment>
<feature type="transmembrane region" description="Helical" evidence="6">
    <location>
        <begin position="77"/>
        <end position="95"/>
    </location>
</feature>
<dbReference type="RefSeq" id="WP_283407830.1">
    <property type="nucleotide sequence ID" value="NZ_FXUF01000001.1"/>
</dbReference>
<dbReference type="InterPro" id="IPR001182">
    <property type="entry name" value="FtsW/RodA"/>
</dbReference>